<comment type="caution">
    <text evidence="2">The sequence shown here is derived from an EMBL/GenBank/DDBJ whole genome shotgun (WGS) entry which is preliminary data.</text>
</comment>
<dbReference type="Pfam" id="PF00462">
    <property type="entry name" value="Glutaredoxin"/>
    <property type="match status" value="1"/>
</dbReference>
<dbReference type="SUPFAM" id="SSF52833">
    <property type="entry name" value="Thioredoxin-like"/>
    <property type="match status" value="1"/>
</dbReference>
<sequence>MMQVIVYSTTTCPYCSMLKSYLKEKNIEFSEKFVDLDDSAKEEMSAVSGGFLGVPFTIIVKDDGTKEGIIGFDKGRVDSILGLN</sequence>
<proteinExistence type="predicted"/>
<dbReference type="InterPro" id="IPR002109">
    <property type="entry name" value="Glutaredoxin"/>
</dbReference>
<dbReference type="Gene3D" id="3.40.30.10">
    <property type="entry name" value="Glutaredoxin"/>
    <property type="match status" value="1"/>
</dbReference>
<evidence type="ECO:0000313" key="3">
    <source>
        <dbReference type="Proteomes" id="UP000179013"/>
    </source>
</evidence>
<dbReference type="EMBL" id="MGFU01000007">
    <property type="protein sequence ID" value="OGM14246.1"/>
    <property type="molecule type" value="Genomic_DNA"/>
</dbReference>
<protein>
    <recommendedName>
        <fullName evidence="1">Glutaredoxin domain-containing protein</fullName>
    </recommendedName>
</protein>
<organism evidence="2 3">
    <name type="scientific">Candidatus Woesebacteria bacterium RBG_16_39_8b</name>
    <dbReference type="NCBI Taxonomy" id="1802482"/>
    <lineage>
        <taxon>Bacteria</taxon>
        <taxon>Candidatus Woeseibacteriota</taxon>
    </lineage>
</organism>
<reference evidence="2 3" key="1">
    <citation type="journal article" date="2016" name="Nat. Commun.">
        <title>Thousands of microbial genomes shed light on interconnected biogeochemical processes in an aquifer system.</title>
        <authorList>
            <person name="Anantharaman K."/>
            <person name="Brown C.T."/>
            <person name="Hug L.A."/>
            <person name="Sharon I."/>
            <person name="Castelle C.J."/>
            <person name="Probst A.J."/>
            <person name="Thomas B.C."/>
            <person name="Singh A."/>
            <person name="Wilkins M.J."/>
            <person name="Karaoz U."/>
            <person name="Brodie E.L."/>
            <person name="Williams K.H."/>
            <person name="Hubbard S.S."/>
            <person name="Banfield J.F."/>
        </authorList>
    </citation>
    <scope>NUCLEOTIDE SEQUENCE [LARGE SCALE GENOMIC DNA]</scope>
</reference>
<gene>
    <name evidence="2" type="ORF">A2V80_02050</name>
</gene>
<accession>A0A1F7XGW2</accession>
<dbReference type="CDD" id="cd02976">
    <property type="entry name" value="NrdH"/>
    <property type="match status" value="1"/>
</dbReference>
<name>A0A1F7XGW2_9BACT</name>
<dbReference type="InterPro" id="IPR036249">
    <property type="entry name" value="Thioredoxin-like_sf"/>
</dbReference>
<feature type="domain" description="Glutaredoxin" evidence="1">
    <location>
        <begin position="4"/>
        <end position="55"/>
    </location>
</feature>
<dbReference type="PROSITE" id="PS51354">
    <property type="entry name" value="GLUTAREDOXIN_2"/>
    <property type="match status" value="1"/>
</dbReference>
<evidence type="ECO:0000313" key="2">
    <source>
        <dbReference type="EMBL" id="OGM14246.1"/>
    </source>
</evidence>
<evidence type="ECO:0000259" key="1">
    <source>
        <dbReference type="Pfam" id="PF00462"/>
    </source>
</evidence>
<dbReference type="Proteomes" id="UP000179013">
    <property type="component" value="Unassembled WGS sequence"/>
</dbReference>
<dbReference type="AlphaFoldDB" id="A0A1F7XGW2"/>